<dbReference type="AlphaFoldDB" id="A0A182RF11"/>
<dbReference type="VEuPathDB" id="VectorBase:AFUN004789"/>
<reference evidence="1" key="1">
    <citation type="submission" date="2020-05" db="UniProtKB">
        <authorList>
            <consortium name="EnsemblMetazoa"/>
        </authorList>
    </citation>
    <scope>IDENTIFICATION</scope>
    <source>
        <strain evidence="1">FUMOZ</strain>
    </source>
</reference>
<dbReference type="EnsemblMetazoa" id="AFUN004789-RA">
    <property type="protein sequence ID" value="AFUN004789-PA"/>
    <property type="gene ID" value="AFUN004789"/>
</dbReference>
<name>A0A182RF11_ANOFN</name>
<accession>A0A182RF11</accession>
<proteinExistence type="predicted"/>
<evidence type="ECO:0000313" key="1">
    <source>
        <dbReference type="EnsemblMetazoa" id="AFUN004789-PA"/>
    </source>
</evidence>
<organism evidence="1">
    <name type="scientific">Anopheles funestus</name>
    <name type="common">African malaria mosquito</name>
    <dbReference type="NCBI Taxonomy" id="62324"/>
    <lineage>
        <taxon>Eukaryota</taxon>
        <taxon>Metazoa</taxon>
        <taxon>Ecdysozoa</taxon>
        <taxon>Arthropoda</taxon>
        <taxon>Hexapoda</taxon>
        <taxon>Insecta</taxon>
        <taxon>Pterygota</taxon>
        <taxon>Neoptera</taxon>
        <taxon>Endopterygota</taxon>
        <taxon>Diptera</taxon>
        <taxon>Nematocera</taxon>
        <taxon>Culicoidea</taxon>
        <taxon>Culicidae</taxon>
        <taxon>Anophelinae</taxon>
        <taxon>Anopheles</taxon>
    </lineage>
</organism>
<protein>
    <submittedName>
        <fullName evidence="1">Uncharacterized protein</fullName>
    </submittedName>
</protein>
<sequence length="211" mass="24401">MKKSFILLESSQRTAPRALTMHLMAKTGFGSPSTPYSVRTWNARRFAYMEKSATYFRTLHQSGSELSIKSLPSVKSSKSDETVPEKANIPQTSIVKAITAIQWNNWRSSFTPSNVLQFFQHLPANTMAAYMMVINSREYELARGIVLKTCQLTVHIGRTAYLWLGLFLESREYYYCRYYTLLSLEYTIKWLRYGLRSMFDLIRSWAAKNGP</sequence>